<dbReference type="PATRIC" id="fig|1299334.3.peg.1850"/>
<name>X8DI86_MYCXE</name>
<comment type="caution">
    <text evidence="1">The sequence shown here is derived from an EMBL/GenBank/DDBJ whole genome shotgun (WGS) entry which is preliminary data.</text>
</comment>
<protein>
    <submittedName>
        <fullName evidence="1">Uncharacterized protein</fullName>
    </submittedName>
</protein>
<dbReference type="EMBL" id="JAOB01000016">
    <property type="protein sequence ID" value="EUA68322.1"/>
    <property type="molecule type" value="Genomic_DNA"/>
</dbReference>
<evidence type="ECO:0000313" key="1">
    <source>
        <dbReference type="EMBL" id="EUA68322.1"/>
    </source>
</evidence>
<proteinExistence type="predicted"/>
<dbReference type="AlphaFoldDB" id="X8DI86"/>
<reference evidence="1" key="1">
    <citation type="submission" date="2014-01" db="EMBL/GenBank/DDBJ databases">
        <authorList>
            <person name="Brown-Elliot B."/>
            <person name="Wallace R."/>
            <person name="Lenaerts A."/>
            <person name="Ordway D."/>
            <person name="DeGroote M.A."/>
            <person name="Parker T."/>
            <person name="Sizemore C."/>
            <person name="Tallon L.J."/>
            <person name="Sadzewicz L.K."/>
            <person name="Sengamalay N."/>
            <person name="Fraser C.M."/>
            <person name="Hine E."/>
            <person name="Shefchek K.A."/>
            <person name="Das S.P."/>
            <person name="Tettelin H."/>
        </authorList>
    </citation>
    <scope>NUCLEOTIDE SEQUENCE [LARGE SCALE GENOMIC DNA]</scope>
    <source>
        <strain evidence="1">4042</strain>
    </source>
</reference>
<organism evidence="1">
    <name type="scientific">Mycobacterium xenopi 4042</name>
    <dbReference type="NCBI Taxonomy" id="1299334"/>
    <lineage>
        <taxon>Bacteria</taxon>
        <taxon>Bacillati</taxon>
        <taxon>Actinomycetota</taxon>
        <taxon>Actinomycetes</taxon>
        <taxon>Mycobacteriales</taxon>
        <taxon>Mycobacteriaceae</taxon>
        <taxon>Mycobacterium</taxon>
    </lineage>
</organism>
<accession>X8DI86</accession>
<sequence length="50" mass="5537">MNCTDNQCAPRRMGPGSAEFFNDFISEVIHGRADPTSNAEFFLSPARDCL</sequence>
<gene>
    <name evidence="1" type="ORF">I553_10503</name>
</gene>